<dbReference type="InterPro" id="IPR000571">
    <property type="entry name" value="Znf_CCCH"/>
</dbReference>
<accession>A0AA35RTT9</accession>
<evidence type="ECO:0000259" key="3">
    <source>
        <dbReference type="PROSITE" id="PS50103"/>
    </source>
</evidence>
<feature type="zinc finger region" description="C3H1-type" evidence="1">
    <location>
        <begin position="53"/>
        <end position="83"/>
    </location>
</feature>
<keyword evidence="1" id="KW-0479">Metal-binding</keyword>
<organism evidence="4 5">
    <name type="scientific">Geodia barretti</name>
    <name type="common">Barrett's horny sponge</name>
    <dbReference type="NCBI Taxonomy" id="519541"/>
    <lineage>
        <taxon>Eukaryota</taxon>
        <taxon>Metazoa</taxon>
        <taxon>Porifera</taxon>
        <taxon>Demospongiae</taxon>
        <taxon>Heteroscleromorpha</taxon>
        <taxon>Tetractinellida</taxon>
        <taxon>Astrophorina</taxon>
        <taxon>Geodiidae</taxon>
        <taxon>Geodia</taxon>
    </lineage>
</organism>
<evidence type="ECO:0000256" key="2">
    <source>
        <dbReference type="SAM" id="MobiDB-lite"/>
    </source>
</evidence>
<dbReference type="EMBL" id="CASHTH010001530">
    <property type="protein sequence ID" value="CAI8016456.1"/>
    <property type="molecule type" value="Genomic_DNA"/>
</dbReference>
<evidence type="ECO:0000313" key="4">
    <source>
        <dbReference type="EMBL" id="CAI8016456.1"/>
    </source>
</evidence>
<reference evidence="4" key="1">
    <citation type="submission" date="2023-03" db="EMBL/GenBank/DDBJ databases">
        <authorList>
            <person name="Steffen K."/>
            <person name="Cardenas P."/>
        </authorList>
    </citation>
    <scope>NUCLEOTIDE SEQUENCE</scope>
</reference>
<feature type="region of interest" description="Disordered" evidence="2">
    <location>
        <begin position="1"/>
        <end position="55"/>
    </location>
</feature>
<evidence type="ECO:0000313" key="5">
    <source>
        <dbReference type="Proteomes" id="UP001174909"/>
    </source>
</evidence>
<dbReference type="AlphaFoldDB" id="A0AA35RTT9"/>
<feature type="compositionally biased region" description="Gly residues" evidence="2">
    <location>
        <begin position="23"/>
        <end position="43"/>
    </location>
</feature>
<protein>
    <recommendedName>
        <fullName evidence="3">C3H1-type domain-containing protein</fullName>
    </recommendedName>
</protein>
<dbReference type="PROSITE" id="PS50103">
    <property type="entry name" value="ZF_C3H1"/>
    <property type="match status" value="1"/>
</dbReference>
<gene>
    <name evidence="4" type="ORF">GBAR_LOCUS10095</name>
</gene>
<keyword evidence="1" id="KW-0862">Zinc</keyword>
<evidence type="ECO:0000256" key="1">
    <source>
        <dbReference type="PROSITE-ProRule" id="PRU00723"/>
    </source>
</evidence>
<proteinExistence type="predicted"/>
<feature type="domain" description="C3H1-type" evidence="3">
    <location>
        <begin position="53"/>
        <end position="83"/>
    </location>
</feature>
<dbReference type="Proteomes" id="UP001174909">
    <property type="component" value="Unassembled WGS sequence"/>
</dbReference>
<comment type="caution">
    <text evidence="4">The sequence shown here is derived from an EMBL/GenBank/DDBJ whole genome shotgun (WGS) entry which is preliminary data.</text>
</comment>
<sequence length="581" mass="65749">MSVIIDLSFTLPRRGSRGRGRGRGAAGRSDGGGGRGFGGGRGGGRGRGRGRGRGKEKDCLDFKLLGECARQETGECPYSHSNRVMTDHVSVTIPNKVPMASALKGDFTRSLKKLCECRLRVPRDNTVDIVVSQNNARYLKKLREEYEVLVSQLYPIGPGWCYIHRDGVEQCENGSLLKFRPYQGRLPPAPGQISLGSILRELYIAEEEADGGKCQAVTVENPPRQSETKEGLHRAIDRAHGEEAALNPKENRRDVGVKIIKDHEVHMREMLKGALEWFCAEKREKGPFVLKLEARFGKVLWRNIPEDVAECALELTNFSHLCFSDTKHSRIFNTNVKREGVEAVKAEVADERISLLETFDIKFTVPGETERVSVDVRLKFDGRKPTVLLVKKNEAKVVVFNVLSLHRDHDIRMTLNVYEIVQPEVSPELYRVVHQLLREVSYDVDRETLTLPPRSRELSVNFIRHKKREAYCIDDKLLLTITSIEEYKDPPSELDLSQSSGYHSDPHIEIEFHNCAWECAFGRDVGLPPEKCLALHMENPAVSPEIARAIPHPWQPEHILEEFQDFWESLDSLNETLGPLH</sequence>
<name>A0AA35RTT9_GEOBA</name>
<dbReference type="GO" id="GO:0008270">
    <property type="term" value="F:zinc ion binding"/>
    <property type="evidence" value="ECO:0007669"/>
    <property type="project" value="UniProtKB-KW"/>
</dbReference>
<keyword evidence="5" id="KW-1185">Reference proteome</keyword>
<keyword evidence="1" id="KW-0863">Zinc-finger</keyword>